<dbReference type="Proteomes" id="UP000198984">
    <property type="component" value="Unassembled WGS sequence"/>
</dbReference>
<reference evidence="5 6" key="1">
    <citation type="submission" date="2016-10" db="EMBL/GenBank/DDBJ databases">
        <authorList>
            <person name="de Groot N.N."/>
        </authorList>
    </citation>
    <scope>NUCLEOTIDE SEQUENCE [LARGE SCALE GENOMIC DNA]</scope>
    <source>
        <strain evidence="5 6">DSM 21039</strain>
    </source>
</reference>
<sequence>MKGIRTILFYVWACMLSLPAIAQQHDLERDFRQPPAAAKPWVFWYWMQASVSKAGITADLEAMKEAGIGGAYLMPIKGAANPPLMQPPVAQLTPEWWDMVRFAIQEADRLGLQMAMHDCDGFALAGGPWITPELSMQKVVWSETQVEGNRLFNDTLLTPPAYKGYYKDIQVLAYPALPGTGPAPAPVVSTSQAGIDARFLLDPNNKENFRSEAACWIQYAFDKPFTCRNIHIRTNGPNYQAQRLIVTVSDDGRNFRSIGRLEAPRHGWQDNDFGVTHAITPTTARYFRFVYDSTGSEAGSEDLDAAKWKTTLKVCGITLSSEPRLHQFEGKNGEIWRISSRTTTAQVPDSLCVPLNKIINLTGKLDKQGRLLWQVPPGRWTILRIGHTSTGHTNATGGAGIGLECDKFNPVAIRLQFDKWFGEAFRQVGPALAGRVLKVFHVDSWECGSQNWSPVFREEFRRRRGYDLYTYLPVMAGIPVQSAAISERFLHDIRQTISELVVDNFYGTMGKLAHEKGCSFSAENVAPTMTSDGMAHYSAVDIPMGEFWLRSPTHDKPNDMLDAISGAHIYGKQIIQSEAFTELRMAWDEHPAMLKALQDKNYAMGVNRLVYHVFAHNPWTDRAPGMTLDGVGLYFQRDQTWWKPGRAWVTYAQRCQALLQQGRPVVDVAVFTGEEIPRRAILPDRLNTLPGIVEDGYDSFNRDALLRLTEVHNGRIELPGGASYAALVLPGPHAMSPDAKMLSPEVAVRLQELVKAGATILTAEQADHAPGLSGFPASDDTVRRIMQTLKLKTWHEWRLERDVITQPGVVWTHRQLPDADIYFIANQLDTARILDVSLRVAGKVPELWDPVTGDIQTAKEWSVEKGRTLLPLQLGPSGSIFVVLRKPITQKEQHTGQNWQQPQTLQTLTGSWQAAFNKKAGGREQPITFHQLQDWSKHTDSTIRYYSGTATYAKAFNWKATTGRIWLDVGRVANIAEITLNGIPCGVAWTAPYRVDITKALHNGSNELKIEVSNTWANRLIGDHRLPEAQRITRTTAPYRLEGSPLLEAGLLGPVTIVKTNE</sequence>
<name>A0A1H8ILT8_9BACT</name>
<proteinExistence type="predicted"/>
<dbReference type="EMBL" id="FOBB01000012">
    <property type="protein sequence ID" value="SEN69890.1"/>
    <property type="molecule type" value="Genomic_DNA"/>
</dbReference>
<accession>A0A1H8ILT8</accession>
<dbReference type="STRING" id="573321.SAMN04488505_11221"/>
<keyword evidence="2 5" id="KW-0378">Hydrolase</keyword>
<keyword evidence="6" id="KW-1185">Reference proteome</keyword>
<dbReference type="RefSeq" id="WP_089920571.1">
    <property type="nucleotide sequence ID" value="NZ_FOBB01000012.1"/>
</dbReference>
<dbReference type="OrthoDB" id="9761519at2"/>
<dbReference type="Gene3D" id="2.60.120.260">
    <property type="entry name" value="Galactose-binding domain-like"/>
    <property type="match status" value="2"/>
</dbReference>
<dbReference type="NCBIfam" id="NF045579">
    <property type="entry name" value="rhamnoside_JR"/>
    <property type="match status" value="1"/>
</dbReference>
<dbReference type="InterPro" id="IPR054593">
    <property type="entry name" value="Beta-mannosidase-like_N2"/>
</dbReference>
<protein>
    <submittedName>
        <fullName evidence="5">Glycosyl hydrolases family 2, sugar binding domain</fullName>
    </submittedName>
</protein>
<evidence type="ECO:0000313" key="6">
    <source>
        <dbReference type="Proteomes" id="UP000198984"/>
    </source>
</evidence>
<evidence type="ECO:0000259" key="4">
    <source>
        <dbReference type="Pfam" id="PF22666"/>
    </source>
</evidence>
<evidence type="ECO:0000256" key="1">
    <source>
        <dbReference type="ARBA" id="ARBA00022729"/>
    </source>
</evidence>
<dbReference type="Pfam" id="PF17132">
    <property type="entry name" value="Glyco_hydro_106"/>
    <property type="match status" value="1"/>
</dbReference>
<evidence type="ECO:0000313" key="5">
    <source>
        <dbReference type="EMBL" id="SEN69890.1"/>
    </source>
</evidence>
<feature type="domain" description="Beta-mannosidase-like galactose-binding" evidence="4">
    <location>
        <begin position="949"/>
        <end position="1020"/>
    </location>
</feature>
<evidence type="ECO:0000256" key="3">
    <source>
        <dbReference type="SAM" id="SignalP"/>
    </source>
</evidence>
<dbReference type="InterPro" id="IPR008979">
    <property type="entry name" value="Galactose-bd-like_sf"/>
</dbReference>
<organism evidence="5 6">
    <name type="scientific">Chitinophaga rupis</name>
    <dbReference type="NCBI Taxonomy" id="573321"/>
    <lineage>
        <taxon>Bacteria</taxon>
        <taxon>Pseudomonadati</taxon>
        <taxon>Bacteroidota</taxon>
        <taxon>Chitinophagia</taxon>
        <taxon>Chitinophagales</taxon>
        <taxon>Chitinophagaceae</taxon>
        <taxon>Chitinophaga</taxon>
    </lineage>
</organism>
<dbReference type="GO" id="GO:0004553">
    <property type="term" value="F:hydrolase activity, hydrolyzing O-glycosyl compounds"/>
    <property type="evidence" value="ECO:0007669"/>
    <property type="project" value="UniProtKB-ARBA"/>
</dbReference>
<feature type="chain" id="PRO_5011743433" evidence="3">
    <location>
        <begin position="23"/>
        <end position="1062"/>
    </location>
</feature>
<dbReference type="PANTHER" id="PTHR43817:SF1">
    <property type="entry name" value="HYDROLASE, FAMILY 43, PUTATIVE (AFU_ORTHOLOGUE AFUA_3G01660)-RELATED"/>
    <property type="match status" value="1"/>
</dbReference>
<keyword evidence="1 3" id="KW-0732">Signal</keyword>
<dbReference type="PANTHER" id="PTHR43817">
    <property type="entry name" value="GLYCOSYL HYDROLASE"/>
    <property type="match status" value="1"/>
</dbReference>
<dbReference type="SUPFAM" id="SSF49785">
    <property type="entry name" value="Galactose-binding domain-like"/>
    <property type="match status" value="2"/>
</dbReference>
<evidence type="ECO:0000256" key="2">
    <source>
        <dbReference type="ARBA" id="ARBA00022801"/>
    </source>
</evidence>
<gene>
    <name evidence="5" type="ORF">SAMN04488505_11221</name>
</gene>
<dbReference type="AlphaFoldDB" id="A0A1H8ILT8"/>
<dbReference type="Pfam" id="PF22666">
    <property type="entry name" value="Glyco_hydro_2_N2"/>
    <property type="match status" value="1"/>
</dbReference>
<feature type="signal peptide" evidence="3">
    <location>
        <begin position="1"/>
        <end position="22"/>
    </location>
</feature>